<feature type="transmembrane region" description="Helical" evidence="1">
    <location>
        <begin position="156"/>
        <end position="177"/>
    </location>
</feature>
<dbReference type="PANTHER" id="PTHR30282">
    <property type="entry name" value="P-AMINOBENZOYL GLUTAMATE TRANSPORTER"/>
    <property type="match status" value="1"/>
</dbReference>
<name>A0A839Y5R1_9ACTN</name>
<accession>A0A839Y5R1</accession>
<dbReference type="Proteomes" id="UP000580718">
    <property type="component" value="Unassembled WGS sequence"/>
</dbReference>
<feature type="transmembrane region" description="Helical" evidence="1">
    <location>
        <begin position="280"/>
        <end position="299"/>
    </location>
</feature>
<dbReference type="GO" id="GO:1902604">
    <property type="term" value="P:p-aminobenzoyl-glutamate transmembrane transport"/>
    <property type="evidence" value="ECO:0007669"/>
    <property type="project" value="InterPro"/>
</dbReference>
<evidence type="ECO:0000256" key="1">
    <source>
        <dbReference type="SAM" id="Phobius"/>
    </source>
</evidence>
<protein>
    <submittedName>
        <fullName evidence="2">Aminobenzoyl-glutamate transport protein</fullName>
    </submittedName>
</protein>
<feature type="transmembrane region" description="Helical" evidence="1">
    <location>
        <begin position="456"/>
        <end position="474"/>
    </location>
</feature>
<dbReference type="PANTHER" id="PTHR30282:SF0">
    <property type="entry name" value="P-AMINOBENZOYL-GLUTAMATE TRANSPORT PROTEIN"/>
    <property type="match status" value="1"/>
</dbReference>
<keyword evidence="1" id="KW-0812">Transmembrane</keyword>
<dbReference type="EMBL" id="JACIBU010000001">
    <property type="protein sequence ID" value="MBB3675083.1"/>
    <property type="molecule type" value="Genomic_DNA"/>
</dbReference>
<keyword evidence="1" id="KW-0472">Membrane</keyword>
<reference evidence="2 3" key="1">
    <citation type="submission" date="2020-08" db="EMBL/GenBank/DDBJ databases">
        <title>Sequencing the genomes of 1000 actinobacteria strains.</title>
        <authorList>
            <person name="Klenk H.-P."/>
        </authorList>
    </citation>
    <scope>NUCLEOTIDE SEQUENCE [LARGE SCALE GENOMIC DNA]</scope>
    <source>
        <strain evidence="2 3">DSM 16678</strain>
    </source>
</reference>
<evidence type="ECO:0000313" key="3">
    <source>
        <dbReference type="Proteomes" id="UP000580718"/>
    </source>
</evidence>
<dbReference type="RefSeq" id="WP_220035944.1">
    <property type="nucleotide sequence ID" value="NZ_JACIBU010000001.1"/>
</dbReference>
<feature type="transmembrane region" description="Helical" evidence="1">
    <location>
        <begin position="359"/>
        <end position="380"/>
    </location>
</feature>
<feature type="transmembrane region" description="Helical" evidence="1">
    <location>
        <begin position="184"/>
        <end position="205"/>
    </location>
</feature>
<dbReference type="Pfam" id="PF03806">
    <property type="entry name" value="ABG_transport"/>
    <property type="match status" value="1"/>
</dbReference>
<feature type="transmembrane region" description="Helical" evidence="1">
    <location>
        <begin position="87"/>
        <end position="106"/>
    </location>
</feature>
<evidence type="ECO:0000313" key="2">
    <source>
        <dbReference type="EMBL" id="MBB3675083.1"/>
    </source>
</evidence>
<sequence length="524" mass="55185">MTRMDDPAPAPTRADRLLGGIERAGNRIPEPFVLFVGLFTVLAVVSTALALGDVQAQVEGTDEPTVVRGFFTGEGIRWFTTTLVDNFVGFPPLGTVVVILLAVGIAQRSGLLSTVIKRSFSGWPSWALPYAVALVGTVGSVMADSVMIVLPPLAAMVFAAAGRHPVAGLLGAFAAAGAGYSTSLLVTSLDALFAGITSAVTGSLPDPGTPVTPVSNWFFNIASSLVLTVVCGLLITKVLEPRLERLRVPREQTDTGDGLGAVEDVTDLQVDDRARRGMRLAGLAFAVTATAVVLLTVLPGAPLRNETGGYLPESPLLDSVVFIVSALLAVPGIVYGYATGAFRKAADVPLAMTEAVKDMASFIVLAFVLGQFIALFNWSGVGTVLAVTGADALAGLGFTGFPAVLAFVLLCSLLNLFIVSGSSMWTIMGAVFVPLFALLGYEPGFTQAAFRIGDSATQILTPLNPYLVIILAMLRRYEPQAGFGTLISRFLPFTVFFWLAWAAVLAVWFFLDLPFGPGQYARLE</sequence>
<feature type="transmembrane region" description="Helical" evidence="1">
    <location>
        <begin position="319"/>
        <end position="338"/>
    </location>
</feature>
<feature type="transmembrane region" description="Helical" evidence="1">
    <location>
        <begin position="392"/>
        <end position="417"/>
    </location>
</feature>
<feature type="transmembrane region" description="Helical" evidence="1">
    <location>
        <begin position="486"/>
        <end position="511"/>
    </location>
</feature>
<keyword evidence="1" id="KW-1133">Transmembrane helix</keyword>
<feature type="transmembrane region" description="Helical" evidence="1">
    <location>
        <begin position="127"/>
        <end position="150"/>
    </location>
</feature>
<feature type="transmembrane region" description="Helical" evidence="1">
    <location>
        <begin position="217"/>
        <end position="239"/>
    </location>
</feature>
<feature type="transmembrane region" description="Helical" evidence="1">
    <location>
        <begin position="424"/>
        <end position="441"/>
    </location>
</feature>
<dbReference type="AlphaFoldDB" id="A0A839Y5R1"/>
<organism evidence="2 3">
    <name type="scientific">Modestobacter versicolor</name>
    <dbReference type="NCBI Taxonomy" id="429133"/>
    <lineage>
        <taxon>Bacteria</taxon>
        <taxon>Bacillati</taxon>
        <taxon>Actinomycetota</taxon>
        <taxon>Actinomycetes</taxon>
        <taxon>Geodermatophilales</taxon>
        <taxon>Geodermatophilaceae</taxon>
        <taxon>Modestobacter</taxon>
    </lineage>
</organism>
<proteinExistence type="predicted"/>
<feature type="transmembrane region" description="Helical" evidence="1">
    <location>
        <begin position="32"/>
        <end position="51"/>
    </location>
</feature>
<gene>
    <name evidence="2" type="ORF">FHX36_000818</name>
</gene>
<dbReference type="InterPro" id="IPR004697">
    <property type="entry name" value="AbgT"/>
</dbReference>
<comment type="caution">
    <text evidence="2">The sequence shown here is derived from an EMBL/GenBank/DDBJ whole genome shotgun (WGS) entry which is preliminary data.</text>
</comment>
<dbReference type="GO" id="GO:0015558">
    <property type="term" value="F:secondary active p-aminobenzoyl-glutamate transmembrane transporter activity"/>
    <property type="evidence" value="ECO:0007669"/>
    <property type="project" value="InterPro"/>
</dbReference>